<feature type="transmembrane region" description="Helical" evidence="6">
    <location>
        <begin position="177"/>
        <end position="198"/>
    </location>
</feature>
<dbReference type="Proteomes" id="UP001500839">
    <property type="component" value="Unassembled WGS sequence"/>
</dbReference>
<accession>A0ABP9C0G0</accession>
<keyword evidence="2" id="KW-0813">Transport</keyword>
<sequence>MAAQAGPADPMGDAGPHDKKNSAIVAVLALGGIVVALMQTLIIPIIPELPDLVGASAGDTAWAITATLLAAAVATPVMGRLGDMYGKRRLLLVSLVILVVGSLIAAFASSLAPLVIGRALQGFASGVIPLGMSLMRDIMAPEKLAGGVAVISASLGVGGALGMPLAAFIAQYADWHMLFWVSAGLGVLSFVLTVIVVPESHLRASGSFDYPGAAALSATLVSLLLAISKGADWGWGSGLTVGLFVAAAVLAVAWVLWELRAPRPLVDVRVAAGKQVLMTNIASVVFGFAMFAQSLVVPQIIEIPEFTGYGLGQSILVAGLAMAPGGLLMMAMAPVSSRITMSVGPKYTLMTGAVVVGLGYLMGVFWMNSVWQLVVLSGIISAGIGLAYAAMPALIMGAVPPEETGAANSFNTLMRSLGTSFASAVAGVIVASVTMEIGGAVLPSNTAFQIVMGAAAGASLVALVIAALLPKYRPAQGDEKVVEVESVEGAAGIAGEADDAAGFAASRA</sequence>
<reference evidence="9" key="1">
    <citation type="journal article" date="2019" name="Int. J. Syst. Evol. Microbiol.">
        <title>The Global Catalogue of Microorganisms (GCM) 10K type strain sequencing project: providing services to taxonomists for standard genome sequencing and annotation.</title>
        <authorList>
            <consortium name="The Broad Institute Genomics Platform"/>
            <consortium name="The Broad Institute Genome Sequencing Center for Infectious Disease"/>
            <person name="Wu L."/>
            <person name="Ma J."/>
        </authorList>
    </citation>
    <scope>NUCLEOTIDE SEQUENCE [LARGE SCALE GENOMIC DNA]</scope>
    <source>
        <strain evidence="9">JCM 18542</strain>
    </source>
</reference>
<dbReference type="InterPro" id="IPR036259">
    <property type="entry name" value="MFS_trans_sf"/>
</dbReference>
<comment type="subcellular location">
    <subcellularLocation>
        <location evidence="1">Cell membrane</location>
        <topology evidence="1">Multi-pass membrane protein</topology>
    </subcellularLocation>
</comment>
<feature type="transmembrane region" description="Helical" evidence="6">
    <location>
        <begin position="347"/>
        <end position="367"/>
    </location>
</feature>
<keyword evidence="9" id="KW-1185">Reference proteome</keyword>
<dbReference type="EMBL" id="BAABKQ010000001">
    <property type="protein sequence ID" value="GAA4803162.1"/>
    <property type="molecule type" value="Genomic_DNA"/>
</dbReference>
<dbReference type="CDD" id="cd17504">
    <property type="entry name" value="MFS_MMR_MDR_like"/>
    <property type="match status" value="1"/>
</dbReference>
<organism evidence="8 9">
    <name type="scientific">Tomitella cavernea</name>
    <dbReference type="NCBI Taxonomy" id="1387982"/>
    <lineage>
        <taxon>Bacteria</taxon>
        <taxon>Bacillati</taxon>
        <taxon>Actinomycetota</taxon>
        <taxon>Actinomycetes</taxon>
        <taxon>Mycobacteriales</taxon>
        <taxon>Tomitella</taxon>
    </lineage>
</organism>
<dbReference type="SUPFAM" id="SSF103473">
    <property type="entry name" value="MFS general substrate transporter"/>
    <property type="match status" value="2"/>
</dbReference>
<name>A0ABP9C0G0_9ACTN</name>
<feature type="transmembrane region" description="Helical" evidence="6">
    <location>
        <begin position="147"/>
        <end position="171"/>
    </location>
</feature>
<dbReference type="PANTHER" id="PTHR42718:SF9">
    <property type="entry name" value="MAJOR FACILITATOR SUPERFAMILY MULTIDRUG TRANSPORTER MFSC"/>
    <property type="match status" value="1"/>
</dbReference>
<keyword evidence="3 6" id="KW-0812">Transmembrane</keyword>
<evidence type="ECO:0000256" key="6">
    <source>
        <dbReference type="SAM" id="Phobius"/>
    </source>
</evidence>
<feature type="transmembrane region" description="Helical" evidence="6">
    <location>
        <begin position="210"/>
        <end position="227"/>
    </location>
</feature>
<evidence type="ECO:0000259" key="7">
    <source>
        <dbReference type="PROSITE" id="PS50850"/>
    </source>
</evidence>
<feature type="transmembrane region" description="Helical" evidence="6">
    <location>
        <begin position="277"/>
        <end position="301"/>
    </location>
</feature>
<feature type="transmembrane region" description="Helical" evidence="6">
    <location>
        <begin position="420"/>
        <end position="442"/>
    </location>
</feature>
<evidence type="ECO:0000256" key="3">
    <source>
        <dbReference type="ARBA" id="ARBA00022692"/>
    </source>
</evidence>
<evidence type="ECO:0000256" key="2">
    <source>
        <dbReference type="ARBA" id="ARBA00022448"/>
    </source>
</evidence>
<evidence type="ECO:0000256" key="1">
    <source>
        <dbReference type="ARBA" id="ARBA00004651"/>
    </source>
</evidence>
<dbReference type="InterPro" id="IPR020846">
    <property type="entry name" value="MFS_dom"/>
</dbReference>
<feature type="transmembrane region" description="Helical" evidence="6">
    <location>
        <begin position="61"/>
        <end position="78"/>
    </location>
</feature>
<feature type="transmembrane region" description="Helical" evidence="6">
    <location>
        <begin position="448"/>
        <end position="469"/>
    </location>
</feature>
<comment type="caution">
    <text evidence="8">The sequence shown here is derived from an EMBL/GenBank/DDBJ whole genome shotgun (WGS) entry which is preliminary data.</text>
</comment>
<feature type="domain" description="Major facilitator superfamily (MFS) profile" evidence="7">
    <location>
        <begin position="24"/>
        <end position="473"/>
    </location>
</feature>
<gene>
    <name evidence="8" type="ORF">GCM10023353_01650</name>
</gene>
<proteinExistence type="predicted"/>
<evidence type="ECO:0000256" key="4">
    <source>
        <dbReference type="ARBA" id="ARBA00022989"/>
    </source>
</evidence>
<protein>
    <submittedName>
        <fullName evidence="8">MFS transporter</fullName>
    </submittedName>
</protein>
<feature type="transmembrane region" description="Helical" evidence="6">
    <location>
        <begin position="373"/>
        <end position="399"/>
    </location>
</feature>
<dbReference type="InterPro" id="IPR011701">
    <property type="entry name" value="MFS"/>
</dbReference>
<feature type="transmembrane region" description="Helical" evidence="6">
    <location>
        <begin position="90"/>
        <end position="109"/>
    </location>
</feature>
<keyword evidence="5 6" id="KW-0472">Membrane</keyword>
<feature type="transmembrane region" description="Helical" evidence="6">
    <location>
        <begin position="313"/>
        <end position="335"/>
    </location>
</feature>
<evidence type="ECO:0000313" key="8">
    <source>
        <dbReference type="EMBL" id="GAA4803162.1"/>
    </source>
</evidence>
<dbReference type="Pfam" id="PF07690">
    <property type="entry name" value="MFS_1"/>
    <property type="match status" value="1"/>
</dbReference>
<keyword evidence="4 6" id="KW-1133">Transmembrane helix</keyword>
<evidence type="ECO:0000256" key="5">
    <source>
        <dbReference type="ARBA" id="ARBA00023136"/>
    </source>
</evidence>
<dbReference type="PROSITE" id="PS50850">
    <property type="entry name" value="MFS"/>
    <property type="match status" value="1"/>
</dbReference>
<feature type="transmembrane region" description="Helical" evidence="6">
    <location>
        <begin position="23"/>
        <end position="46"/>
    </location>
</feature>
<dbReference type="Gene3D" id="1.20.1250.20">
    <property type="entry name" value="MFS general substrate transporter like domains"/>
    <property type="match status" value="2"/>
</dbReference>
<dbReference type="PANTHER" id="PTHR42718">
    <property type="entry name" value="MAJOR FACILITATOR SUPERFAMILY MULTIDRUG TRANSPORTER MFSC"/>
    <property type="match status" value="1"/>
</dbReference>
<feature type="transmembrane region" description="Helical" evidence="6">
    <location>
        <begin position="233"/>
        <end position="257"/>
    </location>
</feature>
<evidence type="ECO:0000313" key="9">
    <source>
        <dbReference type="Proteomes" id="UP001500839"/>
    </source>
</evidence>